<name>A0ACB6RSE7_9PLEO</name>
<proteinExistence type="predicted"/>
<reference evidence="1" key="1">
    <citation type="journal article" date="2020" name="Stud. Mycol.">
        <title>101 Dothideomycetes genomes: a test case for predicting lifestyles and emergence of pathogens.</title>
        <authorList>
            <person name="Haridas S."/>
            <person name="Albert R."/>
            <person name="Binder M."/>
            <person name="Bloem J."/>
            <person name="Labutti K."/>
            <person name="Salamov A."/>
            <person name="Andreopoulos B."/>
            <person name="Baker S."/>
            <person name="Barry K."/>
            <person name="Bills G."/>
            <person name="Bluhm B."/>
            <person name="Cannon C."/>
            <person name="Castanera R."/>
            <person name="Culley D."/>
            <person name="Daum C."/>
            <person name="Ezra D."/>
            <person name="Gonzalez J."/>
            <person name="Henrissat B."/>
            <person name="Kuo A."/>
            <person name="Liang C."/>
            <person name="Lipzen A."/>
            <person name="Lutzoni F."/>
            <person name="Magnuson J."/>
            <person name="Mondo S."/>
            <person name="Nolan M."/>
            <person name="Ohm R."/>
            <person name="Pangilinan J."/>
            <person name="Park H.-J."/>
            <person name="Ramirez L."/>
            <person name="Alfaro M."/>
            <person name="Sun H."/>
            <person name="Tritt A."/>
            <person name="Yoshinaga Y."/>
            <person name="Zwiers L.-H."/>
            <person name="Turgeon B."/>
            <person name="Goodwin S."/>
            <person name="Spatafora J."/>
            <person name="Crous P."/>
            <person name="Grigoriev I."/>
        </authorList>
    </citation>
    <scope>NUCLEOTIDE SEQUENCE</scope>
    <source>
        <strain evidence="1">CBS 525.71</strain>
    </source>
</reference>
<keyword evidence="2" id="KW-1185">Reference proteome</keyword>
<accession>A0ACB6RSE7</accession>
<comment type="caution">
    <text evidence="1">The sequence shown here is derived from an EMBL/GenBank/DDBJ whole genome shotgun (WGS) entry which is preliminary data.</text>
</comment>
<gene>
    <name evidence="1" type="ORF">BU25DRAFT_134922</name>
</gene>
<organism evidence="1 2">
    <name type="scientific">Macroventuria anomochaeta</name>
    <dbReference type="NCBI Taxonomy" id="301207"/>
    <lineage>
        <taxon>Eukaryota</taxon>
        <taxon>Fungi</taxon>
        <taxon>Dikarya</taxon>
        <taxon>Ascomycota</taxon>
        <taxon>Pezizomycotina</taxon>
        <taxon>Dothideomycetes</taxon>
        <taxon>Pleosporomycetidae</taxon>
        <taxon>Pleosporales</taxon>
        <taxon>Pleosporineae</taxon>
        <taxon>Didymellaceae</taxon>
        <taxon>Macroventuria</taxon>
    </lineage>
</organism>
<evidence type="ECO:0000313" key="1">
    <source>
        <dbReference type="EMBL" id="KAF2624826.1"/>
    </source>
</evidence>
<dbReference type="EMBL" id="MU006729">
    <property type="protein sequence ID" value="KAF2624826.1"/>
    <property type="molecule type" value="Genomic_DNA"/>
</dbReference>
<sequence>MVRSATEPYHVYCVRASSILTLPVFFPLLLCVDALKHATSSILIHIHTSCQPKCSSIISISTTFFLINQHFQKIRNVLALVPYIPLPF</sequence>
<dbReference type="Proteomes" id="UP000799754">
    <property type="component" value="Unassembled WGS sequence"/>
</dbReference>
<protein>
    <submittedName>
        <fullName evidence="1">Uncharacterized protein</fullName>
    </submittedName>
</protein>
<evidence type="ECO:0000313" key="2">
    <source>
        <dbReference type="Proteomes" id="UP000799754"/>
    </source>
</evidence>